<comment type="caution">
    <text evidence="6">The sequence shown here is derived from an EMBL/GenBank/DDBJ whole genome shotgun (WGS) entry which is preliminary data.</text>
</comment>
<dbReference type="GO" id="GO:0003700">
    <property type="term" value="F:DNA-binding transcription factor activity"/>
    <property type="evidence" value="ECO:0007669"/>
    <property type="project" value="TreeGrafter"/>
</dbReference>
<dbReference type="EMBL" id="BMOI01000006">
    <property type="protein sequence ID" value="GGK98686.1"/>
    <property type="molecule type" value="Genomic_DNA"/>
</dbReference>
<evidence type="ECO:0000256" key="2">
    <source>
        <dbReference type="ARBA" id="ARBA00023125"/>
    </source>
</evidence>
<evidence type="ECO:0000256" key="4">
    <source>
        <dbReference type="PROSITE-ProRule" id="PRU00335"/>
    </source>
</evidence>
<dbReference type="InterPro" id="IPR023772">
    <property type="entry name" value="DNA-bd_HTH_TetR-type_CS"/>
</dbReference>
<evidence type="ECO:0000259" key="5">
    <source>
        <dbReference type="PROSITE" id="PS50977"/>
    </source>
</evidence>
<dbReference type="Gene3D" id="1.10.357.10">
    <property type="entry name" value="Tetracycline Repressor, domain 2"/>
    <property type="match status" value="1"/>
</dbReference>
<keyword evidence="1" id="KW-0805">Transcription regulation</keyword>
<dbReference type="InterPro" id="IPR050109">
    <property type="entry name" value="HTH-type_TetR-like_transc_reg"/>
</dbReference>
<dbReference type="PANTHER" id="PTHR30055:SF234">
    <property type="entry name" value="HTH-TYPE TRANSCRIPTIONAL REGULATOR BETI"/>
    <property type="match status" value="1"/>
</dbReference>
<sequence length="207" mass="23055">MSTTERTRALRRRMIVEARRATIEHGLHGFTIEQLCERVGVSRRTFFNHFASKDDAVLGIEQGASEEMFRAFAARTLVPEETDPLGSVVALAIEQMHVVGLDRADEALVRRVFDREPAMVPKFLDVVDMQLAAVARAVRERFGWHDPADRRAQLVAETAGALLKVTAGTYFDDAYDEATDPPFEALLTDNLRQLRAALTTTGQDPTA</sequence>
<dbReference type="SUPFAM" id="SSF46689">
    <property type="entry name" value="Homeodomain-like"/>
    <property type="match status" value="1"/>
</dbReference>
<reference evidence="6" key="2">
    <citation type="submission" date="2020-09" db="EMBL/GenBank/DDBJ databases">
        <authorList>
            <person name="Sun Q."/>
            <person name="Ohkuma M."/>
        </authorList>
    </citation>
    <scope>NUCLEOTIDE SEQUENCE</scope>
    <source>
        <strain evidence="6">JCM 1480</strain>
    </source>
</reference>
<name>A0A8H9GAI9_9MICO</name>
<protein>
    <submittedName>
        <fullName evidence="6">TetR family transcriptional regulator</fullName>
    </submittedName>
</protein>
<evidence type="ECO:0000313" key="6">
    <source>
        <dbReference type="EMBL" id="GGK98686.1"/>
    </source>
</evidence>
<evidence type="ECO:0000313" key="7">
    <source>
        <dbReference type="Proteomes" id="UP000648535"/>
    </source>
</evidence>
<dbReference type="AlphaFoldDB" id="A0A8H9GAI9"/>
<gene>
    <name evidence="6" type="ORF">GCM10009769_16150</name>
</gene>
<reference evidence="6" key="1">
    <citation type="journal article" date="2014" name="Int. J. Syst. Evol. Microbiol.">
        <title>Complete genome sequence of Corynebacterium casei LMG S-19264T (=DSM 44701T), isolated from a smear-ripened cheese.</title>
        <authorList>
            <consortium name="US DOE Joint Genome Institute (JGI-PGF)"/>
            <person name="Walter F."/>
            <person name="Albersmeier A."/>
            <person name="Kalinowski J."/>
            <person name="Ruckert C."/>
        </authorList>
    </citation>
    <scope>NUCLEOTIDE SEQUENCE</scope>
    <source>
        <strain evidence="6">JCM 1480</strain>
    </source>
</reference>
<feature type="domain" description="HTH tetR-type" evidence="5">
    <location>
        <begin position="8"/>
        <end position="68"/>
    </location>
</feature>
<proteinExistence type="predicted"/>
<evidence type="ECO:0000256" key="1">
    <source>
        <dbReference type="ARBA" id="ARBA00023015"/>
    </source>
</evidence>
<dbReference type="PROSITE" id="PS50977">
    <property type="entry name" value="HTH_TETR_2"/>
    <property type="match status" value="1"/>
</dbReference>
<dbReference type="PROSITE" id="PS01081">
    <property type="entry name" value="HTH_TETR_1"/>
    <property type="match status" value="1"/>
</dbReference>
<dbReference type="RefSeq" id="WP_229727952.1">
    <property type="nucleotide sequence ID" value="NZ_BMOI01000006.1"/>
</dbReference>
<dbReference type="GO" id="GO:0000976">
    <property type="term" value="F:transcription cis-regulatory region binding"/>
    <property type="evidence" value="ECO:0007669"/>
    <property type="project" value="TreeGrafter"/>
</dbReference>
<dbReference type="InterPro" id="IPR009057">
    <property type="entry name" value="Homeodomain-like_sf"/>
</dbReference>
<dbReference type="PANTHER" id="PTHR30055">
    <property type="entry name" value="HTH-TYPE TRANSCRIPTIONAL REGULATOR RUTR"/>
    <property type="match status" value="1"/>
</dbReference>
<organism evidence="6 7">
    <name type="scientific">Curtobacterium luteum</name>
    <dbReference type="NCBI Taxonomy" id="33881"/>
    <lineage>
        <taxon>Bacteria</taxon>
        <taxon>Bacillati</taxon>
        <taxon>Actinomycetota</taxon>
        <taxon>Actinomycetes</taxon>
        <taxon>Micrococcales</taxon>
        <taxon>Microbacteriaceae</taxon>
        <taxon>Curtobacterium</taxon>
    </lineage>
</organism>
<dbReference type="Proteomes" id="UP000648535">
    <property type="component" value="Unassembled WGS sequence"/>
</dbReference>
<evidence type="ECO:0000256" key="3">
    <source>
        <dbReference type="ARBA" id="ARBA00023163"/>
    </source>
</evidence>
<accession>A0A8H9GAI9</accession>
<dbReference type="InterPro" id="IPR001647">
    <property type="entry name" value="HTH_TetR"/>
</dbReference>
<feature type="DNA-binding region" description="H-T-H motif" evidence="4">
    <location>
        <begin position="31"/>
        <end position="50"/>
    </location>
</feature>
<keyword evidence="3" id="KW-0804">Transcription</keyword>
<keyword evidence="2 4" id="KW-0238">DNA-binding</keyword>
<dbReference type="Pfam" id="PF00440">
    <property type="entry name" value="TetR_N"/>
    <property type="match status" value="1"/>
</dbReference>